<feature type="domain" description="HTH marR-type" evidence="4">
    <location>
        <begin position="14"/>
        <end position="146"/>
    </location>
</feature>
<evidence type="ECO:0000313" key="5">
    <source>
        <dbReference type="EMBL" id="ORB50409.1"/>
    </source>
</evidence>
<dbReference type="GO" id="GO:0003677">
    <property type="term" value="F:DNA binding"/>
    <property type="evidence" value="ECO:0007669"/>
    <property type="project" value="UniProtKB-KW"/>
</dbReference>
<reference evidence="5 6" key="1">
    <citation type="submission" date="2016-12" db="EMBL/GenBank/DDBJ databases">
        <title>The new phylogeny of genus Mycobacterium.</title>
        <authorList>
            <person name="Tortoli E."/>
            <person name="Trovato A."/>
            <person name="Cirillo D.M."/>
        </authorList>
    </citation>
    <scope>NUCLEOTIDE SEQUENCE [LARGE SCALE GENOMIC DNA]</scope>
    <source>
        <strain evidence="5 6">DSM 44223</strain>
    </source>
</reference>
<keyword evidence="1" id="KW-0805">Transcription regulation</keyword>
<keyword evidence="6" id="KW-1185">Reference proteome</keyword>
<protein>
    <submittedName>
        <fullName evidence="5">MarR family transcriptional regulator</fullName>
    </submittedName>
</protein>
<dbReference type="PROSITE" id="PS50995">
    <property type="entry name" value="HTH_MARR_2"/>
    <property type="match status" value="1"/>
</dbReference>
<evidence type="ECO:0000256" key="3">
    <source>
        <dbReference type="ARBA" id="ARBA00023163"/>
    </source>
</evidence>
<evidence type="ECO:0000256" key="2">
    <source>
        <dbReference type="ARBA" id="ARBA00023125"/>
    </source>
</evidence>
<proteinExistence type="predicted"/>
<dbReference type="InterPro" id="IPR023187">
    <property type="entry name" value="Tscrpt_reg_MarR-type_CS"/>
</dbReference>
<evidence type="ECO:0000313" key="6">
    <source>
        <dbReference type="Proteomes" id="UP000192534"/>
    </source>
</evidence>
<keyword evidence="2" id="KW-0238">DNA-binding</keyword>
<dbReference type="InterPro" id="IPR036390">
    <property type="entry name" value="WH_DNA-bd_sf"/>
</dbReference>
<dbReference type="GO" id="GO:0006950">
    <property type="term" value="P:response to stress"/>
    <property type="evidence" value="ECO:0007669"/>
    <property type="project" value="TreeGrafter"/>
</dbReference>
<dbReference type="InterPro" id="IPR000835">
    <property type="entry name" value="HTH_MarR-typ"/>
</dbReference>
<evidence type="ECO:0000256" key="1">
    <source>
        <dbReference type="ARBA" id="ARBA00023015"/>
    </source>
</evidence>
<sequence>MPRSAHDAESRQRAAALADAFGRAGKTLVRALDERLGDHGVSTPRSKVLFEVDRCGPVRLTDLARTVGITQGTASTLTDALVREGLIERCADDSDRRVTLLQTTATGRQQAQSWAGAYTAAAEELFGILSGEEQLALTELLQRLADSIDG</sequence>
<dbReference type="OrthoDB" id="3528579at2"/>
<dbReference type="InterPro" id="IPR036388">
    <property type="entry name" value="WH-like_DNA-bd_sf"/>
</dbReference>
<dbReference type="Proteomes" id="UP000192534">
    <property type="component" value="Unassembled WGS sequence"/>
</dbReference>
<dbReference type="GO" id="GO:0003700">
    <property type="term" value="F:DNA-binding transcription factor activity"/>
    <property type="evidence" value="ECO:0007669"/>
    <property type="project" value="InterPro"/>
</dbReference>
<dbReference type="SMART" id="SM00347">
    <property type="entry name" value="HTH_MARR"/>
    <property type="match status" value="1"/>
</dbReference>
<gene>
    <name evidence="5" type="ORF">BST42_19510</name>
</gene>
<dbReference type="SUPFAM" id="SSF46785">
    <property type="entry name" value="Winged helix' DNA-binding domain"/>
    <property type="match status" value="1"/>
</dbReference>
<dbReference type="PANTHER" id="PTHR33164">
    <property type="entry name" value="TRANSCRIPTIONAL REGULATOR, MARR FAMILY"/>
    <property type="match status" value="1"/>
</dbReference>
<dbReference type="InterPro" id="IPR039422">
    <property type="entry name" value="MarR/SlyA-like"/>
</dbReference>
<name>A0A1X0IPT3_MYCRH</name>
<comment type="caution">
    <text evidence="5">The sequence shown here is derived from an EMBL/GenBank/DDBJ whole genome shotgun (WGS) entry which is preliminary data.</text>
</comment>
<evidence type="ECO:0000259" key="4">
    <source>
        <dbReference type="PROSITE" id="PS50995"/>
    </source>
</evidence>
<dbReference type="Gene3D" id="1.10.10.10">
    <property type="entry name" value="Winged helix-like DNA-binding domain superfamily/Winged helix DNA-binding domain"/>
    <property type="match status" value="1"/>
</dbReference>
<dbReference type="PRINTS" id="PR00598">
    <property type="entry name" value="HTHMARR"/>
</dbReference>
<dbReference type="AlphaFoldDB" id="A0A1X0IPT3"/>
<accession>A0A1X0IPT3</accession>
<dbReference type="EMBL" id="MVIH01000010">
    <property type="protein sequence ID" value="ORB50409.1"/>
    <property type="molecule type" value="Genomic_DNA"/>
</dbReference>
<dbReference type="PROSITE" id="PS01117">
    <property type="entry name" value="HTH_MARR_1"/>
    <property type="match status" value="1"/>
</dbReference>
<organism evidence="5 6">
    <name type="scientific">Mycolicibacterium rhodesiae</name>
    <name type="common">Mycobacterium rhodesiae</name>
    <dbReference type="NCBI Taxonomy" id="36814"/>
    <lineage>
        <taxon>Bacteria</taxon>
        <taxon>Bacillati</taxon>
        <taxon>Actinomycetota</taxon>
        <taxon>Actinomycetes</taxon>
        <taxon>Mycobacteriales</taxon>
        <taxon>Mycobacteriaceae</taxon>
        <taxon>Mycolicibacterium</taxon>
    </lineage>
</organism>
<dbReference type="Pfam" id="PF01047">
    <property type="entry name" value="MarR"/>
    <property type="match status" value="1"/>
</dbReference>
<dbReference type="PANTHER" id="PTHR33164:SF43">
    <property type="entry name" value="HTH-TYPE TRANSCRIPTIONAL REPRESSOR YETL"/>
    <property type="match status" value="1"/>
</dbReference>
<keyword evidence="3" id="KW-0804">Transcription</keyword>